<name>A0A1I1G8H6_9GAMM</name>
<dbReference type="SUPFAM" id="SSF47473">
    <property type="entry name" value="EF-hand"/>
    <property type="match status" value="1"/>
</dbReference>
<proteinExistence type="predicted"/>
<dbReference type="PROSITE" id="PS00018">
    <property type="entry name" value="EF_HAND_1"/>
    <property type="match status" value="1"/>
</dbReference>
<dbReference type="InterPro" id="IPR002048">
    <property type="entry name" value="EF_hand_dom"/>
</dbReference>
<dbReference type="GO" id="GO:0005509">
    <property type="term" value="F:calcium ion binding"/>
    <property type="evidence" value="ECO:0007669"/>
    <property type="project" value="InterPro"/>
</dbReference>
<keyword evidence="4" id="KW-1185">Reference proteome</keyword>
<feature type="compositionally biased region" description="Polar residues" evidence="1">
    <location>
        <begin position="109"/>
        <end position="118"/>
    </location>
</feature>
<dbReference type="PROSITE" id="PS50222">
    <property type="entry name" value="EF_HAND_2"/>
    <property type="match status" value="1"/>
</dbReference>
<dbReference type="PROSITE" id="PS51257">
    <property type="entry name" value="PROKAR_LIPOPROTEIN"/>
    <property type="match status" value="1"/>
</dbReference>
<gene>
    <name evidence="3" type="ORF">SAMN05421848_0458</name>
</gene>
<feature type="compositionally biased region" description="Low complexity" evidence="1">
    <location>
        <begin position="141"/>
        <end position="153"/>
    </location>
</feature>
<dbReference type="InterPro" id="IPR011992">
    <property type="entry name" value="EF-hand-dom_pair"/>
</dbReference>
<feature type="region of interest" description="Disordered" evidence="1">
    <location>
        <begin position="109"/>
        <end position="182"/>
    </location>
</feature>
<evidence type="ECO:0000313" key="4">
    <source>
        <dbReference type="Proteomes" id="UP000199046"/>
    </source>
</evidence>
<accession>A0A1I1G8H6</accession>
<evidence type="ECO:0000313" key="3">
    <source>
        <dbReference type="EMBL" id="SFC07845.1"/>
    </source>
</evidence>
<protein>
    <recommendedName>
        <fullName evidence="2">EF-hand domain-containing protein</fullName>
    </recommendedName>
</protein>
<feature type="domain" description="EF-hand" evidence="2">
    <location>
        <begin position="67"/>
        <end position="102"/>
    </location>
</feature>
<evidence type="ECO:0000259" key="2">
    <source>
        <dbReference type="PROSITE" id="PS50222"/>
    </source>
</evidence>
<dbReference type="EMBL" id="FOLY01000001">
    <property type="protein sequence ID" value="SFC07845.1"/>
    <property type="molecule type" value="Genomic_DNA"/>
</dbReference>
<dbReference type="Gene3D" id="1.10.238.10">
    <property type="entry name" value="EF-hand"/>
    <property type="match status" value="1"/>
</dbReference>
<feature type="compositionally biased region" description="Acidic residues" evidence="1">
    <location>
        <begin position="171"/>
        <end position="182"/>
    </location>
</feature>
<dbReference type="Proteomes" id="UP000199046">
    <property type="component" value="Unassembled WGS sequence"/>
</dbReference>
<organism evidence="3 4">
    <name type="scientific">Kushneria avicenniae</name>
    <dbReference type="NCBI Taxonomy" id="402385"/>
    <lineage>
        <taxon>Bacteria</taxon>
        <taxon>Pseudomonadati</taxon>
        <taxon>Pseudomonadota</taxon>
        <taxon>Gammaproteobacteria</taxon>
        <taxon>Oceanospirillales</taxon>
        <taxon>Halomonadaceae</taxon>
        <taxon>Kushneria</taxon>
    </lineage>
</organism>
<reference evidence="4" key="1">
    <citation type="submission" date="2016-10" db="EMBL/GenBank/DDBJ databases">
        <authorList>
            <person name="Varghese N."/>
            <person name="Submissions S."/>
        </authorList>
    </citation>
    <scope>NUCLEOTIDE SEQUENCE [LARGE SCALE GENOMIC DNA]</scope>
    <source>
        <strain evidence="4">DSM 23439</strain>
    </source>
</reference>
<dbReference type="AlphaFoldDB" id="A0A1I1G8H6"/>
<dbReference type="InterPro" id="IPR018247">
    <property type="entry name" value="EF_Hand_1_Ca_BS"/>
</dbReference>
<evidence type="ECO:0000256" key="1">
    <source>
        <dbReference type="SAM" id="MobiDB-lite"/>
    </source>
</evidence>
<sequence>MRRVPAGYLGGVSSLVMLIMLAGCARHSTQEPDPAQADATLGSRLDADQVFDQAKTASDGHLGALDIERLGLGNHWNMLDQNGDGRVSRQEFHRRFDDPAIQRQLQAHVSSAATSEQAVSDAWRLPPKPPSQRWQRAGTLAAPATSSAPSAAAWGRATPPSEGQAPAESDASADNEADSISP</sequence>